<comment type="caution">
    <text evidence="6">Lacks conserved residue(s) required for the propagation of feature annotation.</text>
</comment>
<evidence type="ECO:0000256" key="3">
    <source>
        <dbReference type="ARBA" id="ARBA00022692"/>
    </source>
</evidence>
<evidence type="ECO:0000256" key="6">
    <source>
        <dbReference type="RuleBase" id="RU361216"/>
    </source>
</evidence>
<organism evidence="7 8">
    <name type="scientific">Staurois parvus</name>
    <dbReference type="NCBI Taxonomy" id="386267"/>
    <lineage>
        <taxon>Eukaryota</taxon>
        <taxon>Metazoa</taxon>
        <taxon>Chordata</taxon>
        <taxon>Craniata</taxon>
        <taxon>Vertebrata</taxon>
        <taxon>Euteleostomi</taxon>
        <taxon>Amphibia</taxon>
        <taxon>Batrachia</taxon>
        <taxon>Anura</taxon>
        <taxon>Neobatrachia</taxon>
        <taxon>Ranoidea</taxon>
        <taxon>Ranidae</taxon>
        <taxon>Staurois</taxon>
    </lineage>
</organism>
<name>A0ABN9BA69_9NEOB</name>
<dbReference type="PANTHER" id="PTHR11958:SF93">
    <property type="entry name" value="EXCITATORY AMINO ACID TRANSPORTER 2"/>
    <property type="match status" value="1"/>
</dbReference>
<evidence type="ECO:0000256" key="2">
    <source>
        <dbReference type="ARBA" id="ARBA00022448"/>
    </source>
</evidence>
<comment type="caution">
    <text evidence="7">The sequence shown here is derived from an EMBL/GenBank/DDBJ whole genome shotgun (WGS) entry which is preliminary data.</text>
</comment>
<sequence>MAAMNDTVSETVVKTTEEIKKKLEFKDGMNVLGLIGFFIAFGIAMGKMGEQARLMVEFFNILNEIVMKLVTMIMWYSPFGIACLICGKIIAIKDLEQVAKAAGNVHGYCHHWTNHPWSHLLATTVLRNHQEKPVLLPGWYLPGLDYRPWYSFQRRWCGPSCTVHSHAAVLRRTCGSDLNRVVFSILCFLLGRAPHVKWMVQLCMTGAASSGQLVSNFG</sequence>
<proteinExistence type="inferred from homology"/>
<evidence type="ECO:0000256" key="1">
    <source>
        <dbReference type="ARBA" id="ARBA00004141"/>
    </source>
</evidence>
<dbReference type="PRINTS" id="PR00173">
    <property type="entry name" value="EDTRNSPORT"/>
</dbReference>
<gene>
    <name evidence="7" type="ORF">SPARVUS_LOCUS2483085</name>
</gene>
<keyword evidence="5 6" id="KW-0472">Membrane</keyword>
<dbReference type="PANTHER" id="PTHR11958">
    <property type="entry name" value="SODIUM/DICARBOXYLATE SYMPORTER-RELATED"/>
    <property type="match status" value="1"/>
</dbReference>
<protein>
    <recommendedName>
        <fullName evidence="6">Amino acid transporter</fullName>
    </recommendedName>
</protein>
<dbReference type="EMBL" id="CATNWA010003090">
    <property type="protein sequence ID" value="CAI9544489.1"/>
    <property type="molecule type" value="Genomic_DNA"/>
</dbReference>
<feature type="transmembrane region" description="Helical" evidence="6">
    <location>
        <begin position="65"/>
        <end position="87"/>
    </location>
</feature>
<keyword evidence="2 6" id="KW-0813">Transport</keyword>
<evidence type="ECO:0000256" key="4">
    <source>
        <dbReference type="ARBA" id="ARBA00022989"/>
    </source>
</evidence>
<dbReference type="Pfam" id="PF00375">
    <property type="entry name" value="SDF"/>
    <property type="match status" value="1"/>
</dbReference>
<evidence type="ECO:0000313" key="8">
    <source>
        <dbReference type="Proteomes" id="UP001162483"/>
    </source>
</evidence>
<dbReference type="Gene3D" id="1.10.3860.10">
    <property type="entry name" value="Sodium:dicarboxylate symporter"/>
    <property type="match status" value="1"/>
</dbReference>
<keyword evidence="3 6" id="KW-0812">Transmembrane</keyword>
<dbReference type="InterPro" id="IPR001991">
    <property type="entry name" value="Na-dicarboxylate_symporter"/>
</dbReference>
<dbReference type="SUPFAM" id="SSF118215">
    <property type="entry name" value="Proton glutamate symport protein"/>
    <property type="match status" value="1"/>
</dbReference>
<comment type="subcellular location">
    <subcellularLocation>
        <location evidence="1 6">Membrane</location>
        <topology evidence="1 6">Multi-pass membrane protein</topology>
    </subcellularLocation>
</comment>
<keyword evidence="8" id="KW-1185">Reference proteome</keyword>
<dbReference type="InterPro" id="IPR036458">
    <property type="entry name" value="Na:dicarbo_symporter_sf"/>
</dbReference>
<evidence type="ECO:0000256" key="5">
    <source>
        <dbReference type="ARBA" id="ARBA00023136"/>
    </source>
</evidence>
<dbReference type="Proteomes" id="UP001162483">
    <property type="component" value="Unassembled WGS sequence"/>
</dbReference>
<keyword evidence="6" id="KW-0769">Symport</keyword>
<accession>A0ABN9BA69</accession>
<dbReference type="InterPro" id="IPR050746">
    <property type="entry name" value="DAACS"/>
</dbReference>
<reference evidence="7" key="1">
    <citation type="submission" date="2023-05" db="EMBL/GenBank/DDBJ databases">
        <authorList>
            <person name="Stuckert A."/>
        </authorList>
    </citation>
    <scope>NUCLEOTIDE SEQUENCE</scope>
</reference>
<keyword evidence="4 6" id="KW-1133">Transmembrane helix</keyword>
<comment type="similarity">
    <text evidence="6">Belongs to the dicarboxylate/amino acid:cation symporter (DAACS) (TC 2.A.23) family.</text>
</comment>
<evidence type="ECO:0000313" key="7">
    <source>
        <dbReference type="EMBL" id="CAI9544489.1"/>
    </source>
</evidence>
<feature type="transmembrane region" description="Helical" evidence="6">
    <location>
        <begin position="28"/>
        <end position="45"/>
    </location>
</feature>